<dbReference type="RefSeq" id="WP_090862582.1">
    <property type="nucleotide sequence ID" value="NZ_FNYE01000002.1"/>
</dbReference>
<evidence type="ECO:0000256" key="7">
    <source>
        <dbReference type="ARBA" id="ARBA00023033"/>
    </source>
</evidence>
<name>A0A1H6R6S3_9BURK</name>
<keyword evidence="6" id="KW-0560">Oxidoreductase</keyword>
<keyword evidence="9" id="KW-1185">Reference proteome</keyword>
<dbReference type="PANTHER" id="PTHR43098">
    <property type="entry name" value="L-ORNITHINE N(5)-MONOOXYGENASE-RELATED"/>
    <property type="match status" value="1"/>
</dbReference>
<dbReference type="InterPro" id="IPR036188">
    <property type="entry name" value="FAD/NAD-bd_sf"/>
</dbReference>
<dbReference type="InterPro" id="IPR020946">
    <property type="entry name" value="Flavin_mOase-like"/>
</dbReference>
<keyword evidence="4" id="KW-0274">FAD</keyword>
<dbReference type="STRING" id="667676.SAMN05192539_10025"/>
<dbReference type="Pfam" id="PF00743">
    <property type="entry name" value="FMO-like"/>
    <property type="match status" value="1"/>
</dbReference>
<evidence type="ECO:0000256" key="2">
    <source>
        <dbReference type="ARBA" id="ARBA00010139"/>
    </source>
</evidence>
<keyword evidence="3" id="KW-0285">Flavoprotein</keyword>
<dbReference type="Proteomes" id="UP000198866">
    <property type="component" value="Unassembled WGS sequence"/>
</dbReference>
<dbReference type="PANTHER" id="PTHR43098:SF3">
    <property type="entry name" value="L-ORNITHINE N(5)-MONOOXYGENASE-RELATED"/>
    <property type="match status" value="1"/>
</dbReference>
<dbReference type="Gene3D" id="3.50.50.60">
    <property type="entry name" value="FAD/NAD(P)-binding domain"/>
    <property type="match status" value="2"/>
</dbReference>
<dbReference type="OrthoDB" id="9766402at2"/>
<evidence type="ECO:0000313" key="8">
    <source>
        <dbReference type="EMBL" id="SEI48914.1"/>
    </source>
</evidence>
<accession>A0A1H6R6S3</accession>
<evidence type="ECO:0000256" key="5">
    <source>
        <dbReference type="ARBA" id="ARBA00022857"/>
    </source>
</evidence>
<dbReference type="GO" id="GO:0004499">
    <property type="term" value="F:N,N-dimethylaniline monooxygenase activity"/>
    <property type="evidence" value="ECO:0007669"/>
    <property type="project" value="InterPro"/>
</dbReference>
<comment type="cofactor">
    <cofactor evidence="1">
        <name>FAD</name>
        <dbReference type="ChEBI" id="CHEBI:57692"/>
    </cofactor>
</comment>
<dbReference type="SUPFAM" id="SSF51905">
    <property type="entry name" value="FAD/NAD(P)-binding domain"/>
    <property type="match status" value="2"/>
</dbReference>
<sequence>MKHFDAVVVGAGFSGLYMLHRLREQGLTVRVYEAGTDVGGVWYWNRYPGARCDVESVYYNYTFSDELIQEWTWTSRYPDQPSILRYLNHVADRFQLRSDIQFNTRVKSAHYDEQTGRWLVGTDDGQTVSATYFISGVGCLSSSNTPDFKGLSSFTGEHYHTGTWPHQPVDFSGKRVGVIGTGSSGIQAIPVIAEQAQHVYVFQRTPQYTTPAQNHPYDDAYIRETKANFPAIKAKLLQSWAGTNIRPAPDRVTLNDAPEERQRRYEAAWEEGGWMNTGYKDLMTSVEANEKLCDFVRGKIRSLVKDPQTADQLLPTYVFGSKRPVLDTNYYATYNRDNVTLVDVKAAPIAEITPGGLRTAQAEYQLDTIVFATGYDAITGPLFRIDIRGRHGVALKDKWEDGRQIRTYLGIANAGFPNFFMITGPQSPSVLTNMVLSIEQHVEWISDCIQHLRENAISSIEATPESETDWSQHVRTVADSTLFPRGESWYNGANIKGKTMPFPIYVGGVPAYREICTKVAANGYQGFVLTPVPAETV</sequence>
<reference evidence="9" key="1">
    <citation type="submission" date="2016-10" db="EMBL/GenBank/DDBJ databases">
        <authorList>
            <person name="Varghese N."/>
            <person name="Submissions S."/>
        </authorList>
    </citation>
    <scope>NUCLEOTIDE SEQUENCE [LARGE SCALE GENOMIC DNA]</scope>
    <source>
        <strain evidence="9">LMG 26031</strain>
    </source>
</reference>
<evidence type="ECO:0000256" key="3">
    <source>
        <dbReference type="ARBA" id="ARBA00022630"/>
    </source>
</evidence>
<keyword evidence="5" id="KW-0521">NADP</keyword>
<dbReference type="GO" id="GO:0050660">
    <property type="term" value="F:flavin adenine dinucleotide binding"/>
    <property type="evidence" value="ECO:0007669"/>
    <property type="project" value="InterPro"/>
</dbReference>
<dbReference type="AlphaFoldDB" id="A0A1H6R6S3"/>
<proteinExistence type="inferred from homology"/>
<evidence type="ECO:0000256" key="6">
    <source>
        <dbReference type="ARBA" id="ARBA00023002"/>
    </source>
</evidence>
<dbReference type="InterPro" id="IPR050775">
    <property type="entry name" value="FAD-binding_Monooxygenases"/>
</dbReference>
<keyword evidence="7 8" id="KW-0503">Monooxygenase</keyword>
<evidence type="ECO:0000313" key="9">
    <source>
        <dbReference type="Proteomes" id="UP000198866"/>
    </source>
</evidence>
<evidence type="ECO:0000256" key="4">
    <source>
        <dbReference type="ARBA" id="ARBA00022827"/>
    </source>
</evidence>
<organism evidence="8 9">
    <name type="scientific">Paraburkholderia diazotrophica</name>
    <dbReference type="NCBI Taxonomy" id="667676"/>
    <lineage>
        <taxon>Bacteria</taxon>
        <taxon>Pseudomonadati</taxon>
        <taxon>Pseudomonadota</taxon>
        <taxon>Betaproteobacteria</taxon>
        <taxon>Burkholderiales</taxon>
        <taxon>Burkholderiaceae</taxon>
        <taxon>Paraburkholderia</taxon>
    </lineage>
</organism>
<evidence type="ECO:0000256" key="1">
    <source>
        <dbReference type="ARBA" id="ARBA00001974"/>
    </source>
</evidence>
<dbReference type="GO" id="GO:0050661">
    <property type="term" value="F:NADP binding"/>
    <property type="evidence" value="ECO:0007669"/>
    <property type="project" value="InterPro"/>
</dbReference>
<comment type="similarity">
    <text evidence="2">Belongs to the FAD-binding monooxygenase family.</text>
</comment>
<dbReference type="EMBL" id="FNYE01000002">
    <property type="protein sequence ID" value="SEI48914.1"/>
    <property type="molecule type" value="Genomic_DNA"/>
</dbReference>
<gene>
    <name evidence="8" type="ORF">SAMN05192539_10025</name>
</gene>
<protein>
    <submittedName>
        <fullName evidence="8">Cyclohexanone monooxygenase</fullName>
    </submittedName>
</protein>